<dbReference type="AlphaFoldDB" id="A0A0W8F0W1"/>
<dbReference type="EMBL" id="LNQE01001647">
    <property type="protein sequence ID" value="KUG14532.1"/>
    <property type="molecule type" value="Genomic_DNA"/>
</dbReference>
<proteinExistence type="predicted"/>
<accession>A0A0W8F0W1</accession>
<organism evidence="1">
    <name type="scientific">hydrocarbon metagenome</name>
    <dbReference type="NCBI Taxonomy" id="938273"/>
    <lineage>
        <taxon>unclassified sequences</taxon>
        <taxon>metagenomes</taxon>
        <taxon>ecological metagenomes</taxon>
    </lineage>
</organism>
<protein>
    <submittedName>
        <fullName evidence="1">Uncharacterized protein</fullName>
    </submittedName>
</protein>
<reference evidence="1" key="1">
    <citation type="journal article" date="2015" name="Proc. Natl. Acad. Sci. U.S.A.">
        <title>Networks of energetic and metabolic interactions define dynamics in microbial communities.</title>
        <authorList>
            <person name="Embree M."/>
            <person name="Liu J.K."/>
            <person name="Al-Bassam M.M."/>
            <person name="Zengler K."/>
        </authorList>
    </citation>
    <scope>NUCLEOTIDE SEQUENCE</scope>
</reference>
<comment type="caution">
    <text evidence="1">The sequence shown here is derived from an EMBL/GenBank/DDBJ whole genome shotgun (WGS) entry which is preliminary data.</text>
</comment>
<evidence type="ECO:0000313" key="1">
    <source>
        <dbReference type="EMBL" id="KUG14532.1"/>
    </source>
</evidence>
<sequence>MPAEEIVSMINEKCIRIIRIVPGRKVSREKCGTRMCTGGGCR</sequence>
<name>A0A0W8F0W1_9ZZZZ</name>
<gene>
    <name evidence="1" type="ORF">ASZ90_015833</name>
</gene>